<evidence type="ECO:0000313" key="2">
    <source>
        <dbReference type="EMBL" id="GGM22913.1"/>
    </source>
</evidence>
<feature type="transmembrane region" description="Helical" evidence="1">
    <location>
        <begin position="131"/>
        <end position="147"/>
    </location>
</feature>
<sequence length="200" mass="23448">MNYVKHLLQDRTFLILLWIINFFGTIYGYMWYDDQLAITPAKFLIFVPDSPTASLFFTIFLTFYIFGKHLPYIEALALITLFKYGIWAVVMNLLMLILNGSLSWQGYMLMASHGAMAIQGLLYAPFYKIKIKHIVVAGIWTVHNDIIDYVYKMMPRYSSLDQYMNEIGYFTFWLSILSLAIAYILTIRNKTTITYHNHQV</sequence>
<reference evidence="2" key="1">
    <citation type="journal article" date="2014" name="Int. J. Syst. Evol. Microbiol.">
        <title>Complete genome sequence of Corynebacterium casei LMG S-19264T (=DSM 44701T), isolated from a smear-ripened cheese.</title>
        <authorList>
            <consortium name="US DOE Joint Genome Institute (JGI-PGF)"/>
            <person name="Walter F."/>
            <person name="Albersmeier A."/>
            <person name="Kalinowski J."/>
            <person name="Ruckert C."/>
        </authorList>
    </citation>
    <scope>NUCLEOTIDE SEQUENCE</scope>
    <source>
        <strain evidence="2">CGMCC 1.6333</strain>
    </source>
</reference>
<dbReference type="InterPro" id="IPR009845">
    <property type="entry name" value="DUF1405"/>
</dbReference>
<evidence type="ECO:0000256" key="1">
    <source>
        <dbReference type="SAM" id="Phobius"/>
    </source>
</evidence>
<keyword evidence="1" id="KW-0472">Membrane</keyword>
<evidence type="ECO:0008006" key="4">
    <source>
        <dbReference type="Google" id="ProtNLM"/>
    </source>
</evidence>
<dbReference type="AlphaFoldDB" id="A0A917TH28"/>
<dbReference type="Pfam" id="PF07187">
    <property type="entry name" value="DUF1405"/>
    <property type="match status" value="1"/>
</dbReference>
<feature type="transmembrane region" description="Helical" evidence="1">
    <location>
        <begin position="43"/>
        <end position="66"/>
    </location>
</feature>
<feature type="transmembrane region" description="Helical" evidence="1">
    <location>
        <begin position="167"/>
        <end position="186"/>
    </location>
</feature>
<dbReference type="EMBL" id="BMLG01000001">
    <property type="protein sequence ID" value="GGM22913.1"/>
    <property type="molecule type" value="Genomic_DNA"/>
</dbReference>
<protein>
    <recommendedName>
        <fullName evidence="4">DUF1405 domain-containing protein</fullName>
    </recommendedName>
</protein>
<keyword evidence="3" id="KW-1185">Reference proteome</keyword>
<gene>
    <name evidence="2" type="primary">ypjA</name>
    <name evidence="2" type="ORF">GCM10011351_05990</name>
</gene>
<dbReference type="RefSeq" id="WP_117152154.1">
    <property type="nucleotide sequence ID" value="NZ_BMLG01000001.1"/>
</dbReference>
<dbReference type="OrthoDB" id="152213at2"/>
<comment type="caution">
    <text evidence="2">The sequence shown here is derived from an EMBL/GenBank/DDBJ whole genome shotgun (WGS) entry which is preliminary data.</text>
</comment>
<dbReference type="Proteomes" id="UP000618460">
    <property type="component" value="Unassembled WGS sequence"/>
</dbReference>
<proteinExistence type="predicted"/>
<keyword evidence="1" id="KW-0812">Transmembrane</keyword>
<accession>A0A917TH28</accession>
<feature type="transmembrane region" description="Helical" evidence="1">
    <location>
        <begin position="12"/>
        <end position="31"/>
    </location>
</feature>
<dbReference type="PANTHER" id="PTHR40042:SF1">
    <property type="entry name" value="DUF1405 DOMAIN-CONTAINING PROTEIN"/>
    <property type="match status" value="1"/>
</dbReference>
<organism evidence="2 3">
    <name type="scientific">Paraliobacillus quinghaiensis</name>
    <dbReference type="NCBI Taxonomy" id="470815"/>
    <lineage>
        <taxon>Bacteria</taxon>
        <taxon>Bacillati</taxon>
        <taxon>Bacillota</taxon>
        <taxon>Bacilli</taxon>
        <taxon>Bacillales</taxon>
        <taxon>Bacillaceae</taxon>
        <taxon>Paraliobacillus</taxon>
    </lineage>
</organism>
<feature type="transmembrane region" description="Helical" evidence="1">
    <location>
        <begin position="104"/>
        <end position="124"/>
    </location>
</feature>
<name>A0A917TH28_9BACI</name>
<evidence type="ECO:0000313" key="3">
    <source>
        <dbReference type="Proteomes" id="UP000618460"/>
    </source>
</evidence>
<dbReference type="PANTHER" id="PTHR40042">
    <property type="entry name" value="HYPOTHETICAL MEMBRANE SPANNING PROTEIN"/>
    <property type="match status" value="1"/>
</dbReference>
<keyword evidence="1" id="KW-1133">Transmembrane helix</keyword>
<reference evidence="2" key="2">
    <citation type="submission" date="2020-09" db="EMBL/GenBank/DDBJ databases">
        <authorList>
            <person name="Sun Q."/>
            <person name="Zhou Y."/>
        </authorList>
    </citation>
    <scope>NUCLEOTIDE SEQUENCE</scope>
    <source>
        <strain evidence="2">CGMCC 1.6333</strain>
    </source>
</reference>
<feature type="transmembrane region" description="Helical" evidence="1">
    <location>
        <begin position="78"/>
        <end position="98"/>
    </location>
</feature>